<dbReference type="OrthoDB" id="116243at2"/>
<reference evidence="2 3" key="1">
    <citation type="submission" date="2019-12" db="EMBL/GenBank/DDBJ databases">
        <title>Whole genome shotgun sequence of Streptomyces caniferus NBRC 15389.</title>
        <authorList>
            <person name="Ichikawa N."/>
            <person name="Kimura A."/>
            <person name="Kitahashi Y."/>
            <person name="Komaki H."/>
            <person name="Tamura T."/>
        </authorList>
    </citation>
    <scope>NUCLEOTIDE SEQUENCE [LARGE SCALE GENOMIC DNA]</scope>
    <source>
        <strain evidence="2 3">NBRC 15389</strain>
    </source>
</reference>
<dbReference type="Proteomes" id="UP000435837">
    <property type="component" value="Unassembled WGS sequence"/>
</dbReference>
<dbReference type="EMBL" id="BLIN01000005">
    <property type="protein sequence ID" value="GFE08471.1"/>
    <property type="molecule type" value="Genomic_DNA"/>
</dbReference>
<dbReference type="Pfam" id="PF14417">
    <property type="entry name" value="MEDS"/>
    <property type="match status" value="1"/>
</dbReference>
<dbReference type="InterPro" id="IPR025847">
    <property type="entry name" value="MEDS_domain"/>
</dbReference>
<protein>
    <recommendedName>
        <fullName evidence="1">MEDS domain-containing protein</fullName>
    </recommendedName>
</protein>
<sequence length="296" mass="32514">MPARDTGGDRLLPVQHLRSGDHAFVSYGDDEVRWEVVTAFVRLGLARGEKVLVLPCPGVPEDEVLARIDFPSRSTAAARERGQLVVTSMRAVILPDTAFTAARQMGRLYAETDRATAEGYAGLRAFIDMGWVRALGADVEVMACRESGAQALFTGRPYTEICAYDRRRFDRAVLTAMERAHPRALLERLGSLRSLRAPDGTLCFVGEADAAHRTAFGRSLELALAQTPPVRWLTVDLTRLHFLSVGCAVGLLRSARCAAGHDLVEVRCDRGQHRLLRRLGAGTVPRLALTEVVRAW</sequence>
<comment type="caution">
    <text evidence="2">The sequence shown here is derived from an EMBL/GenBank/DDBJ whole genome shotgun (WGS) entry which is preliminary data.</text>
</comment>
<evidence type="ECO:0000313" key="3">
    <source>
        <dbReference type="Proteomes" id="UP000435837"/>
    </source>
</evidence>
<dbReference type="AlphaFoldDB" id="A0A640SDG3"/>
<gene>
    <name evidence="2" type="ORF">Scani_47390</name>
</gene>
<proteinExistence type="predicted"/>
<evidence type="ECO:0000313" key="2">
    <source>
        <dbReference type="EMBL" id="GFE08471.1"/>
    </source>
</evidence>
<accession>A0A640SDG3</accession>
<dbReference type="RefSeq" id="WP_159482305.1">
    <property type="nucleotide sequence ID" value="NZ_BAAATH010000015.1"/>
</dbReference>
<name>A0A640SDG3_9ACTN</name>
<evidence type="ECO:0000259" key="1">
    <source>
        <dbReference type="Pfam" id="PF14417"/>
    </source>
</evidence>
<feature type="domain" description="MEDS" evidence="1">
    <location>
        <begin position="21"/>
        <end position="182"/>
    </location>
</feature>
<organism evidence="2 3">
    <name type="scientific">Streptomyces caniferus</name>
    <dbReference type="NCBI Taxonomy" id="285557"/>
    <lineage>
        <taxon>Bacteria</taxon>
        <taxon>Bacillati</taxon>
        <taxon>Actinomycetota</taxon>
        <taxon>Actinomycetes</taxon>
        <taxon>Kitasatosporales</taxon>
        <taxon>Streptomycetaceae</taxon>
        <taxon>Streptomyces</taxon>
    </lineage>
</organism>